<evidence type="ECO:0000256" key="1">
    <source>
        <dbReference type="ARBA" id="ARBA00004141"/>
    </source>
</evidence>
<organism evidence="8 9">
    <name type="scientific">Hazenella coriacea</name>
    <dbReference type="NCBI Taxonomy" id="1179467"/>
    <lineage>
        <taxon>Bacteria</taxon>
        <taxon>Bacillati</taxon>
        <taxon>Bacillota</taxon>
        <taxon>Bacilli</taxon>
        <taxon>Bacillales</taxon>
        <taxon>Thermoactinomycetaceae</taxon>
        <taxon>Hazenella</taxon>
    </lineage>
</organism>
<dbReference type="Pfam" id="PF14470">
    <property type="entry name" value="bPH_3"/>
    <property type="match status" value="1"/>
</dbReference>
<evidence type="ECO:0000256" key="4">
    <source>
        <dbReference type="ARBA" id="ARBA00023136"/>
    </source>
</evidence>
<evidence type="ECO:0000259" key="6">
    <source>
        <dbReference type="Pfam" id="PF05154"/>
    </source>
</evidence>
<gene>
    <name evidence="8" type="ORF">EDD58_10985</name>
</gene>
<evidence type="ECO:0000256" key="5">
    <source>
        <dbReference type="SAM" id="Phobius"/>
    </source>
</evidence>
<keyword evidence="4 5" id="KW-0472">Membrane</keyword>
<evidence type="ECO:0000259" key="7">
    <source>
        <dbReference type="Pfam" id="PF14470"/>
    </source>
</evidence>
<dbReference type="EMBL" id="SMAG01000009">
    <property type="protein sequence ID" value="TCS93143.1"/>
    <property type="molecule type" value="Genomic_DNA"/>
</dbReference>
<sequence>MDRKSMAIAYVLWLFTGLFGGHRYYIGDTRLGIFMSLTLGGCGILFLVDMVMLYHCVERFNNRSALENSATYSTHQIRFIQRWIGDSPTPTQQQMLKEFHDTFVYLSQHIDEDQEHILKAIPVKMDQNRKKKQAGILVSTSKRLVYANVKDFNPTITSWEYEELRGIDIQSDGIAHYHLTLELTEHTVQFKEIKNNHDFEHFIQLVGDLRNRLHLHRIEQKYDDLKQLRTLEPMRNRFSQTQQSIKAAKS</sequence>
<dbReference type="Proteomes" id="UP000294937">
    <property type="component" value="Unassembled WGS sequence"/>
</dbReference>
<comment type="subcellular location">
    <subcellularLocation>
        <location evidence="1">Membrane</location>
        <topology evidence="1">Multi-pass membrane protein</topology>
    </subcellularLocation>
</comment>
<keyword evidence="9" id="KW-1185">Reference proteome</keyword>
<dbReference type="RefSeq" id="WP_207903306.1">
    <property type="nucleotide sequence ID" value="NZ_SMAG01000009.1"/>
</dbReference>
<dbReference type="InterPro" id="IPR007829">
    <property type="entry name" value="TM2"/>
</dbReference>
<feature type="domain" description="TM2" evidence="6">
    <location>
        <begin position="3"/>
        <end position="51"/>
    </location>
</feature>
<feature type="domain" description="YokE-like PH" evidence="7">
    <location>
        <begin position="113"/>
        <end position="206"/>
    </location>
</feature>
<dbReference type="InterPro" id="IPR039519">
    <property type="entry name" value="YokE-like_PH"/>
</dbReference>
<name>A0A4R3L0S6_9BACL</name>
<protein>
    <submittedName>
        <fullName evidence="8">PH (Pleckstrin Homology) domain-containing protein</fullName>
    </submittedName>
</protein>
<evidence type="ECO:0000313" key="8">
    <source>
        <dbReference type="EMBL" id="TCS93143.1"/>
    </source>
</evidence>
<accession>A0A4R3L0S6</accession>
<feature type="transmembrane region" description="Helical" evidence="5">
    <location>
        <begin position="7"/>
        <end position="25"/>
    </location>
</feature>
<evidence type="ECO:0000256" key="2">
    <source>
        <dbReference type="ARBA" id="ARBA00022692"/>
    </source>
</evidence>
<evidence type="ECO:0000256" key="3">
    <source>
        <dbReference type="ARBA" id="ARBA00022989"/>
    </source>
</evidence>
<keyword evidence="3 5" id="KW-1133">Transmembrane helix</keyword>
<reference evidence="8 9" key="1">
    <citation type="submission" date="2019-03" db="EMBL/GenBank/DDBJ databases">
        <title>Genomic Encyclopedia of Type Strains, Phase IV (KMG-IV): sequencing the most valuable type-strain genomes for metagenomic binning, comparative biology and taxonomic classification.</title>
        <authorList>
            <person name="Goeker M."/>
        </authorList>
    </citation>
    <scope>NUCLEOTIDE SEQUENCE [LARGE SCALE GENOMIC DNA]</scope>
    <source>
        <strain evidence="8 9">DSM 45707</strain>
    </source>
</reference>
<keyword evidence="2 5" id="KW-0812">Transmembrane</keyword>
<proteinExistence type="predicted"/>
<dbReference type="PANTHER" id="PTHR21016:SF25">
    <property type="entry name" value="TM2 DOMAIN-CONTAINING PROTEIN DDB_G0277895-RELATED"/>
    <property type="match status" value="1"/>
</dbReference>
<dbReference type="PANTHER" id="PTHR21016">
    <property type="entry name" value="BETA-AMYLOID BINDING PROTEIN-RELATED"/>
    <property type="match status" value="1"/>
</dbReference>
<evidence type="ECO:0000313" key="9">
    <source>
        <dbReference type="Proteomes" id="UP000294937"/>
    </source>
</evidence>
<dbReference type="AlphaFoldDB" id="A0A4R3L0S6"/>
<feature type="transmembrane region" description="Helical" evidence="5">
    <location>
        <begin position="31"/>
        <end position="54"/>
    </location>
</feature>
<dbReference type="Pfam" id="PF05154">
    <property type="entry name" value="TM2"/>
    <property type="match status" value="1"/>
</dbReference>
<comment type="caution">
    <text evidence="8">The sequence shown here is derived from an EMBL/GenBank/DDBJ whole genome shotgun (WGS) entry which is preliminary data.</text>
</comment>
<dbReference type="GO" id="GO:0016020">
    <property type="term" value="C:membrane"/>
    <property type="evidence" value="ECO:0007669"/>
    <property type="project" value="UniProtKB-SubCell"/>
</dbReference>
<dbReference type="InterPro" id="IPR050932">
    <property type="entry name" value="TM2D1-3-like"/>
</dbReference>